<evidence type="ECO:0000313" key="1">
    <source>
        <dbReference type="EMBL" id="WNH54547.1"/>
    </source>
</evidence>
<protein>
    <submittedName>
        <fullName evidence="1">Transposase</fullName>
    </submittedName>
</protein>
<sequence>MDTPRPYAPFENTWHFSAYLRDPRSHLLVEHAEVLRRAFRIARQTRPFILQAIVVLPSELHGVWTLPPGDDDGEGRWRQVQAVFDRQLPGQPPRALLRRDRCARPLWQADFPQQRIVDAQDLQQQIARVHHSPVLHGHVREPSQWRYSSIHRRQGGRNGA</sequence>
<proteinExistence type="predicted"/>
<name>A0ABY9YV64_9GAMM</name>
<dbReference type="RefSeq" id="WP_311193638.1">
    <property type="nucleotide sequence ID" value="NZ_CP115541.1"/>
</dbReference>
<dbReference type="InterPro" id="IPR036515">
    <property type="entry name" value="Transposase_17_sf"/>
</dbReference>
<dbReference type="SUPFAM" id="SSF143422">
    <property type="entry name" value="Transposase IS200-like"/>
    <property type="match status" value="1"/>
</dbReference>
<evidence type="ECO:0000313" key="2">
    <source>
        <dbReference type="Proteomes" id="UP001302072"/>
    </source>
</evidence>
<accession>A0ABY9YV64</accession>
<keyword evidence="2" id="KW-1185">Reference proteome</keyword>
<dbReference type="EMBL" id="CP115541">
    <property type="protein sequence ID" value="WNH54547.1"/>
    <property type="molecule type" value="Genomic_DNA"/>
</dbReference>
<dbReference type="NCBIfam" id="NF047646">
    <property type="entry name" value="REP_Tyr_transpos"/>
    <property type="match status" value="1"/>
</dbReference>
<dbReference type="Proteomes" id="UP001302072">
    <property type="component" value="Chromosome"/>
</dbReference>
<reference evidence="1 2" key="1">
    <citation type="submission" date="2022-12" db="EMBL/GenBank/DDBJ databases">
        <title>Two new species, Stenotrophomonas aracearum and Stenotrophomonas oahuensis, isolated from Anthurium (Araceae family) in Hawaii.</title>
        <authorList>
            <person name="Chunag S.C."/>
            <person name="Dobhal S."/>
            <person name="Alvarez A."/>
            <person name="Arif M."/>
        </authorList>
    </citation>
    <scope>NUCLEOTIDE SEQUENCE [LARGE SCALE GENOMIC DNA]</scope>
    <source>
        <strain evidence="1 2">A5586</strain>
    </source>
</reference>
<gene>
    <name evidence="1" type="ORF">PDM29_09810</name>
</gene>
<dbReference type="Gene3D" id="3.30.70.1290">
    <property type="entry name" value="Transposase IS200-like"/>
    <property type="match status" value="1"/>
</dbReference>
<organism evidence="1 2">
    <name type="scientific">Stenotrophomonas oahuensis</name>
    <dbReference type="NCBI Taxonomy" id="3003271"/>
    <lineage>
        <taxon>Bacteria</taxon>
        <taxon>Pseudomonadati</taxon>
        <taxon>Pseudomonadota</taxon>
        <taxon>Gammaproteobacteria</taxon>
        <taxon>Lysobacterales</taxon>
        <taxon>Lysobacteraceae</taxon>
        <taxon>Stenotrophomonas</taxon>
    </lineage>
</organism>